<proteinExistence type="predicted"/>
<keyword evidence="2" id="KW-1185">Reference proteome</keyword>
<reference evidence="1" key="1">
    <citation type="submission" date="2020-07" db="EMBL/GenBank/DDBJ databases">
        <title>Multicomponent nature underlies the extraordinary mechanical properties of spider dragline silk.</title>
        <authorList>
            <person name="Kono N."/>
            <person name="Nakamura H."/>
            <person name="Mori M."/>
            <person name="Yoshida Y."/>
            <person name="Ohtoshi R."/>
            <person name="Malay A.D."/>
            <person name="Moran D.A.P."/>
            <person name="Tomita M."/>
            <person name="Numata K."/>
            <person name="Arakawa K."/>
        </authorList>
    </citation>
    <scope>NUCLEOTIDE SEQUENCE</scope>
</reference>
<dbReference type="OrthoDB" id="6141723at2759"/>
<evidence type="ECO:0000313" key="1">
    <source>
        <dbReference type="EMBL" id="GFR14860.1"/>
    </source>
</evidence>
<dbReference type="EMBL" id="BMAO01017320">
    <property type="protein sequence ID" value="GFR14860.1"/>
    <property type="molecule type" value="Genomic_DNA"/>
</dbReference>
<evidence type="ECO:0000313" key="2">
    <source>
        <dbReference type="Proteomes" id="UP000887116"/>
    </source>
</evidence>
<organism evidence="1 2">
    <name type="scientific">Trichonephila clavata</name>
    <name type="common">Joro spider</name>
    <name type="synonym">Nephila clavata</name>
    <dbReference type="NCBI Taxonomy" id="2740835"/>
    <lineage>
        <taxon>Eukaryota</taxon>
        <taxon>Metazoa</taxon>
        <taxon>Ecdysozoa</taxon>
        <taxon>Arthropoda</taxon>
        <taxon>Chelicerata</taxon>
        <taxon>Arachnida</taxon>
        <taxon>Araneae</taxon>
        <taxon>Araneomorphae</taxon>
        <taxon>Entelegynae</taxon>
        <taxon>Araneoidea</taxon>
        <taxon>Nephilidae</taxon>
        <taxon>Trichonephila</taxon>
    </lineage>
</organism>
<accession>A0A8X6LM53</accession>
<name>A0A8X6LM53_TRICU</name>
<comment type="caution">
    <text evidence="1">The sequence shown here is derived from an EMBL/GenBank/DDBJ whole genome shotgun (WGS) entry which is preliminary data.</text>
</comment>
<protein>
    <submittedName>
        <fullName evidence="1">Uncharacterized protein</fullName>
    </submittedName>
</protein>
<dbReference type="AlphaFoldDB" id="A0A8X6LM53"/>
<gene>
    <name evidence="1" type="primary">EVAR_62210_1</name>
    <name evidence="1" type="ORF">TNCT_646251</name>
</gene>
<dbReference type="Proteomes" id="UP000887116">
    <property type="component" value="Unassembled WGS sequence"/>
</dbReference>
<sequence>MCDRLRFLRSLKPTNEKHLPMLKITFRKELMAEFKLGSTCINSLDLNKVPMLSHSKGFVYPPKLHGIPAFDPISARLESPRLPFLQIRRWHYDGSYGIIGQVTNVPVDGAAATASIRRWPSIQH</sequence>